<sequence>MRRNEKSWRYWWTMPLLIAAGIIGPGLTAPEAHADINSDAFVMALDSEGIPYTSKNDAIKAGKAVCTILDTGLSMYEASIVVYENTDLSMYDSGYVVGAATAAFCPEHLRETGWVV</sequence>
<dbReference type="Proteomes" id="UP000230492">
    <property type="component" value="Segment"/>
</dbReference>
<evidence type="ECO:0000259" key="1">
    <source>
        <dbReference type="Pfam" id="PF05305"/>
    </source>
</evidence>
<evidence type="ECO:0000313" key="2">
    <source>
        <dbReference type="EMBL" id="ATN91232.1"/>
    </source>
</evidence>
<feature type="domain" description="DUF732" evidence="1">
    <location>
        <begin position="38"/>
        <end position="107"/>
    </location>
</feature>
<proteinExistence type="predicted"/>
<dbReference type="EMBL" id="MF919526">
    <property type="protein sequence ID" value="ATN91232.1"/>
    <property type="molecule type" value="Genomic_DNA"/>
</dbReference>
<evidence type="ECO:0000313" key="3">
    <source>
        <dbReference type="Proteomes" id="UP000230492"/>
    </source>
</evidence>
<organism evidence="2 3">
    <name type="scientific">Mycobacterium phage Phasih</name>
    <dbReference type="NCBI Taxonomy" id="2041544"/>
    <lineage>
        <taxon>Viruses</taxon>
        <taxon>Duplodnaviria</taxon>
        <taxon>Heunggongvirae</taxon>
        <taxon>Uroviricota</taxon>
        <taxon>Caudoviricetes</taxon>
        <taxon>Gracegardnervirinae</taxon>
        <taxon>Cheoctovirus</taxon>
        <taxon>Cheoctovirus phasih</taxon>
    </lineage>
</organism>
<protein>
    <recommendedName>
        <fullName evidence="1">DUF732 domain-containing protein</fullName>
    </recommendedName>
</protein>
<reference evidence="3" key="1">
    <citation type="submission" date="2017-09" db="EMBL/GenBank/DDBJ databases">
        <authorList>
            <person name="Ehlers B."/>
            <person name="Leendertz F.H."/>
        </authorList>
    </citation>
    <scope>NUCLEOTIDE SEQUENCE [LARGE SCALE GENOMIC DNA]</scope>
</reference>
<gene>
    <name evidence="2" type="ORF">SEA_PHASIH_54</name>
</gene>
<keyword evidence="3" id="KW-1185">Reference proteome</keyword>
<dbReference type="Pfam" id="PF05305">
    <property type="entry name" value="DUF732"/>
    <property type="match status" value="1"/>
</dbReference>
<dbReference type="InterPro" id="IPR007969">
    <property type="entry name" value="DUF732"/>
</dbReference>
<name>A0A2D1GHR4_9CAUD</name>
<accession>A0A2D1GHR4</accession>